<dbReference type="GO" id="GO:0042744">
    <property type="term" value="P:hydrogen peroxide catabolic process"/>
    <property type="evidence" value="ECO:0007669"/>
    <property type="project" value="TreeGrafter"/>
</dbReference>
<evidence type="ECO:0000256" key="4">
    <source>
        <dbReference type="ARBA" id="ARBA00022723"/>
    </source>
</evidence>
<dbReference type="Gene3D" id="1.20.1280.120">
    <property type="match status" value="1"/>
</dbReference>
<feature type="active site" evidence="8">
    <location>
        <position position="61"/>
    </location>
</feature>
<reference evidence="11 12" key="1">
    <citation type="journal article" date="2017" name="Antonie Van Leeuwenhoek">
        <title>Phylogenomic resolution of the bacterial genus Pantoea and its relationship with Erwinia and Tatumella.</title>
        <authorList>
            <person name="Palmer M."/>
            <person name="Steenkamp E.T."/>
            <person name="Coetzee M.P."/>
            <person name="Chan W.Y."/>
            <person name="van Zyl E."/>
            <person name="De Maayer P."/>
            <person name="Coutinho T.A."/>
            <person name="Blom J."/>
            <person name="Smits T.H."/>
            <person name="Duffy B."/>
            <person name="Venter S.N."/>
        </authorList>
    </citation>
    <scope>NUCLEOTIDE SEQUENCE [LARGE SCALE GENOMIC DNA]</scope>
    <source>
        <strain evidence="11 12">LMG 26277</strain>
    </source>
</reference>
<keyword evidence="6 7" id="KW-0408">Iron</keyword>
<evidence type="ECO:0000259" key="10">
    <source>
        <dbReference type="SMART" id="SM01060"/>
    </source>
</evidence>
<dbReference type="InterPro" id="IPR011614">
    <property type="entry name" value="Catalase_core"/>
</dbReference>
<evidence type="ECO:0000256" key="8">
    <source>
        <dbReference type="PIRSR" id="PIRSR000296-1"/>
    </source>
</evidence>
<evidence type="ECO:0000256" key="3">
    <source>
        <dbReference type="ARBA" id="ARBA00022617"/>
    </source>
</evidence>
<dbReference type="AlphaFoldDB" id="A0A1X1D7G5"/>
<keyword evidence="12" id="KW-1185">Reference proteome</keyword>
<evidence type="ECO:0000256" key="2">
    <source>
        <dbReference type="ARBA" id="ARBA00022559"/>
    </source>
</evidence>
<dbReference type="Gene3D" id="2.40.180.10">
    <property type="entry name" value="Catalase core domain"/>
    <property type="match status" value="1"/>
</dbReference>
<dbReference type="InterPro" id="IPR018028">
    <property type="entry name" value="Catalase"/>
</dbReference>
<feature type="domain" description="Catalase core" evidence="10">
    <location>
        <begin position="13"/>
        <end position="347"/>
    </location>
</feature>
<comment type="cofactor">
    <cofactor evidence="7">
        <name>heme</name>
        <dbReference type="ChEBI" id="CHEBI:30413"/>
    </cofactor>
</comment>
<evidence type="ECO:0000313" key="11">
    <source>
        <dbReference type="EMBL" id="ORM72510.1"/>
    </source>
</evidence>
<name>A0A1X1D7G5_9GAMM</name>
<dbReference type="Proteomes" id="UP000193104">
    <property type="component" value="Unassembled WGS sequence"/>
</dbReference>
<organism evidence="11 12">
    <name type="scientific">Pantoea wallisii</name>
    <dbReference type="NCBI Taxonomy" id="1076551"/>
    <lineage>
        <taxon>Bacteria</taxon>
        <taxon>Pseudomonadati</taxon>
        <taxon>Pseudomonadota</taxon>
        <taxon>Gammaproteobacteria</taxon>
        <taxon>Enterobacterales</taxon>
        <taxon>Erwiniaceae</taxon>
        <taxon>Pantoea</taxon>
    </lineage>
</organism>
<dbReference type="GO" id="GO:0042542">
    <property type="term" value="P:response to hydrogen peroxide"/>
    <property type="evidence" value="ECO:0007669"/>
    <property type="project" value="TreeGrafter"/>
</dbReference>
<dbReference type="InterPro" id="IPR024168">
    <property type="entry name" value="Catalase_SrpA-type_pred"/>
</dbReference>
<proteinExistence type="inferred from homology"/>
<dbReference type="PANTHER" id="PTHR11465:SF9">
    <property type="entry name" value="CATALASE"/>
    <property type="match status" value="1"/>
</dbReference>
<dbReference type="EMBL" id="MLFS01000040">
    <property type="protein sequence ID" value="ORM72510.1"/>
    <property type="molecule type" value="Genomic_DNA"/>
</dbReference>
<dbReference type="EC" id="1.11.1.-" evidence="7"/>
<dbReference type="Pfam" id="PF00199">
    <property type="entry name" value="Catalase"/>
    <property type="match status" value="1"/>
</dbReference>
<dbReference type="GO" id="GO:0005737">
    <property type="term" value="C:cytoplasm"/>
    <property type="evidence" value="ECO:0007669"/>
    <property type="project" value="TreeGrafter"/>
</dbReference>
<evidence type="ECO:0000256" key="1">
    <source>
        <dbReference type="ARBA" id="ARBA00005329"/>
    </source>
</evidence>
<dbReference type="PROSITE" id="PS51402">
    <property type="entry name" value="CATALASE_3"/>
    <property type="match status" value="1"/>
</dbReference>
<feature type="binding site" description="axial binding residue" evidence="9">
    <location>
        <position position="329"/>
    </location>
    <ligand>
        <name>heme</name>
        <dbReference type="ChEBI" id="CHEBI:30413"/>
    </ligand>
    <ligandPart>
        <name>Fe</name>
        <dbReference type="ChEBI" id="CHEBI:18248"/>
    </ligandPart>
</feature>
<dbReference type="GO" id="GO:0046872">
    <property type="term" value="F:metal ion binding"/>
    <property type="evidence" value="ECO:0007669"/>
    <property type="project" value="UniProtKB-KW"/>
</dbReference>
<keyword evidence="2 7" id="KW-0575">Peroxidase</keyword>
<dbReference type="PANTHER" id="PTHR11465">
    <property type="entry name" value="CATALASE"/>
    <property type="match status" value="1"/>
</dbReference>
<keyword evidence="3 7" id="KW-0349">Heme</keyword>
<dbReference type="PIRSF" id="PIRSF000296">
    <property type="entry name" value="SrpA"/>
    <property type="match status" value="1"/>
</dbReference>
<keyword evidence="5 7" id="KW-0560">Oxidoreductase</keyword>
<dbReference type="SMART" id="SM01060">
    <property type="entry name" value="Catalase"/>
    <property type="match status" value="1"/>
</dbReference>
<dbReference type="STRING" id="1076551.HA48_14130"/>
<comment type="function">
    <text evidence="7">Has an organic peroxide-dependent peroxidase activity.</text>
</comment>
<evidence type="ECO:0000313" key="12">
    <source>
        <dbReference type="Proteomes" id="UP000193104"/>
    </source>
</evidence>
<dbReference type="CDD" id="cd08153">
    <property type="entry name" value="srpA_like"/>
    <property type="match status" value="1"/>
</dbReference>
<dbReference type="GO" id="GO:0004096">
    <property type="term" value="F:catalase activity"/>
    <property type="evidence" value="ECO:0007669"/>
    <property type="project" value="InterPro"/>
</dbReference>
<dbReference type="GO" id="GO:0020037">
    <property type="term" value="F:heme binding"/>
    <property type="evidence" value="ECO:0007669"/>
    <property type="project" value="InterPro"/>
</dbReference>
<comment type="similarity">
    <text evidence="1 7">Belongs to the catalase family.</text>
</comment>
<evidence type="ECO:0000256" key="5">
    <source>
        <dbReference type="ARBA" id="ARBA00023002"/>
    </source>
</evidence>
<dbReference type="SUPFAM" id="SSF56634">
    <property type="entry name" value="Heme-dependent catalase-like"/>
    <property type="match status" value="1"/>
</dbReference>
<sequence length="347" mass="38128">MKKLTVRHLLLLLLVGGIPGVLLLLFIGAGGWLTPQRLSAQTLVQSLEQSSGVHPSFRRNHAKGVCVIGDFTSNGQLASLSRASVFRTGTYPVIGRLAIAGGNPHAPDYGVPVRSFALEFQLPHGEQWRTGMNALPFFAVSTPQGFYDQQIASQPQAETGKPDPQKIRAFMQAHPESQAFYAWAKNHVLAASWTQESYNSLNAFRFTNAEGESHFVRWGLVPHALWQPIGAEQKQQPNYLQAELQHQLDAGPVRWDLVVTLAEPGDKVNDASQAWPADRQRRVAGTLTIRQAHAQQGGRCNDINYDPLILPDGISGSDDPLLAARSAAYARSFNLRTAEQAQQQEKN</sequence>
<evidence type="ECO:0000256" key="6">
    <source>
        <dbReference type="ARBA" id="ARBA00023004"/>
    </source>
</evidence>
<comment type="caution">
    <text evidence="11">The sequence shown here is derived from an EMBL/GenBank/DDBJ whole genome shotgun (WGS) entry which is preliminary data.</text>
</comment>
<protein>
    <recommendedName>
        <fullName evidence="7">Catalase-related peroxidase</fullName>
        <ecNumber evidence="7">1.11.1.-</ecNumber>
    </recommendedName>
</protein>
<evidence type="ECO:0000256" key="7">
    <source>
        <dbReference type="PIRNR" id="PIRNR000296"/>
    </source>
</evidence>
<gene>
    <name evidence="11" type="ORF">HA48_14130</name>
</gene>
<dbReference type="InterPro" id="IPR020835">
    <property type="entry name" value="Catalase_sf"/>
</dbReference>
<evidence type="ECO:0000256" key="9">
    <source>
        <dbReference type="PIRSR" id="PIRSR000296-2"/>
    </source>
</evidence>
<accession>A0A1X1D7G5</accession>
<keyword evidence="4 7" id="KW-0479">Metal-binding</keyword>